<reference evidence="1" key="1">
    <citation type="submission" date="2019-11" db="EMBL/GenBank/DDBJ databases">
        <title>Nori genome reveals adaptations in red seaweeds to the harsh intertidal environment.</title>
        <authorList>
            <person name="Wang D."/>
            <person name="Mao Y."/>
        </authorList>
    </citation>
    <scope>NUCLEOTIDE SEQUENCE</scope>
    <source>
        <tissue evidence="1">Gametophyte</tissue>
    </source>
</reference>
<evidence type="ECO:0000313" key="1">
    <source>
        <dbReference type="EMBL" id="KAK1858734.1"/>
    </source>
</evidence>
<gene>
    <name evidence="1" type="ORF">I4F81_001335</name>
</gene>
<evidence type="ECO:0000313" key="2">
    <source>
        <dbReference type="Proteomes" id="UP000798662"/>
    </source>
</evidence>
<dbReference type="Proteomes" id="UP000798662">
    <property type="component" value="Chromosome 1"/>
</dbReference>
<keyword evidence="2" id="KW-1185">Reference proteome</keyword>
<proteinExistence type="predicted"/>
<accession>A0ACC3BL98</accession>
<comment type="caution">
    <text evidence="1">The sequence shown here is derived from an EMBL/GenBank/DDBJ whole genome shotgun (WGS) entry which is preliminary data.</text>
</comment>
<sequence length="282" mass="29220">MWQRCVSPRPAHARALPFAGTRSRRATFGAGATSSPPTMVSKVFVAGGAGRTGARVVRALATRGISVRVGCRDVEAARKTVEGTSGTFAQSALLTYVPVDVVERPEGLRAAIGDADAVVSALGATSASNPALPYKVDSVGTSALFQAAAETGNVEHAVMVSSLGTEKVKFPAALLNLFWGILLWKRQAEVALVKSGIPYTIVRPGGLEAAGDDYGDTHNVVLGSANAFGGGTVSRMQVADVVAEALINPDVSANKVVEIIAKDDVPKRPIKDLLATLPVYSV</sequence>
<organism evidence="1 2">
    <name type="scientific">Pyropia yezoensis</name>
    <name type="common">Susabi-nori</name>
    <name type="synonym">Porphyra yezoensis</name>
    <dbReference type="NCBI Taxonomy" id="2788"/>
    <lineage>
        <taxon>Eukaryota</taxon>
        <taxon>Rhodophyta</taxon>
        <taxon>Bangiophyceae</taxon>
        <taxon>Bangiales</taxon>
        <taxon>Bangiaceae</taxon>
        <taxon>Pyropia</taxon>
    </lineage>
</organism>
<name>A0ACC3BL98_PYRYE</name>
<protein>
    <submittedName>
        <fullName evidence="1">Uncharacterized protein</fullName>
    </submittedName>
</protein>
<dbReference type="EMBL" id="CM020618">
    <property type="protein sequence ID" value="KAK1858734.1"/>
    <property type="molecule type" value="Genomic_DNA"/>
</dbReference>